<reference evidence="2" key="1">
    <citation type="journal article" date="2018" name="Nat. Microbiol.">
        <title>Leveraging single-cell genomics to expand the fungal tree of life.</title>
        <authorList>
            <person name="Ahrendt S.R."/>
            <person name="Quandt C.A."/>
            <person name="Ciobanu D."/>
            <person name="Clum A."/>
            <person name="Salamov A."/>
            <person name="Andreopoulos B."/>
            <person name="Cheng J.F."/>
            <person name="Woyke T."/>
            <person name="Pelin A."/>
            <person name="Henrissat B."/>
            <person name="Reynolds N.K."/>
            <person name="Benny G.L."/>
            <person name="Smith M.E."/>
            <person name="James T.Y."/>
            <person name="Grigoriev I.V."/>
        </authorList>
    </citation>
    <scope>NUCLEOTIDE SEQUENCE [LARGE SCALE GENOMIC DNA]</scope>
</reference>
<dbReference type="Pfam" id="PF11017">
    <property type="entry name" value="DUF2855"/>
    <property type="match status" value="1"/>
</dbReference>
<proteinExistence type="predicted"/>
<sequence>PSARYFDFFPVDASIPNASRYGTVPVWGLATVLVSRHEGIAVGERLYGYFPLASHVVVVPSKKVADSFFYVDRPQLPADRKVYNQVFRSRHDPFHSPAHESHMLLLRPLFFTSYLLADKLLDEKIYNAKTVLITSASSKTSLCLAFLLKRAGVPTIGITSPSSLAWLAKTGAYPELLPYDALKSPAPAPAKMGNVVLADVAGNEAVVADVERWVGSRFVKGLSVGMSHWESRRDHMAEKMEVFFAPSQTVKKQSEIGTAALARAMGKAFADTLESADAWVELERVEGADATLRVWRDLVKGKADPRKGFILSL</sequence>
<evidence type="ECO:0000313" key="1">
    <source>
        <dbReference type="EMBL" id="RKO84137.1"/>
    </source>
</evidence>
<dbReference type="AlphaFoldDB" id="A0A4V1IPT1"/>
<name>A0A4V1IPT1_9FUNG</name>
<dbReference type="Proteomes" id="UP000269721">
    <property type="component" value="Unassembled WGS sequence"/>
</dbReference>
<evidence type="ECO:0000313" key="2">
    <source>
        <dbReference type="Proteomes" id="UP000269721"/>
    </source>
</evidence>
<protein>
    <recommendedName>
        <fullName evidence="3">DUF2855 family protein</fullName>
    </recommendedName>
</protein>
<organism evidence="1 2">
    <name type="scientific">Blyttiomyces helicus</name>
    <dbReference type="NCBI Taxonomy" id="388810"/>
    <lineage>
        <taxon>Eukaryota</taxon>
        <taxon>Fungi</taxon>
        <taxon>Fungi incertae sedis</taxon>
        <taxon>Chytridiomycota</taxon>
        <taxon>Chytridiomycota incertae sedis</taxon>
        <taxon>Chytridiomycetes</taxon>
        <taxon>Chytridiomycetes incertae sedis</taxon>
        <taxon>Blyttiomyces</taxon>
    </lineage>
</organism>
<feature type="non-terminal residue" evidence="1">
    <location>
        <position position="1"/>
    </location>
</feature>
<dbReference type="EMBL" id="ML000451">
    <property type="protein sequence ID" value="RKO84137.1"/>
    <property type="molecule type" value="Genomic_DNA"/>
</dbReference>
<dbReference type="OrthoDB" id="192702at2759"/>
<dbReference type="InterPro" id="IPR021276">
    <property type="entry name" value="DUF2855"/>
</dbReference>
<evidence type="ECO:0008006" key="3">
    <source>
        <dbReference type="Google" id="ProtNLM"/>
    </source>
</evidence>
<accession>A0A4V1IPT1</accession>
<gene>
    <name evidence="1" type="ORF">BDK51DRAFT_21296</name>
</gene>
<keyword evidence="2" id="KW-1185">Reference proteome</keyword>